<accession>A0ABR9WBR3</accession>
<sequence>MKKSRFLLVFLLLLTVLSGSILQSCQSDARNATRIPPTVKKSKKQWQDDALLSLSDLINRNTDVDLNYFKRARIYFDREEYSLALADINEAIDEKDNVGEYFLLRGKVNRELGEIDNALEDAERAEALQQTSPDLYILLADIFQVKNRFRDANRYLVQAMKMAPYDGSAYYVKGMLLARQGDSLASLANLNSAINMNPRLIRAYQQSTVIYLKLLNYGQALAFNNRAIKRFPNNAELYFERGDIYKNLSVIDTALANYRKATSINPKYADAFFQIGALEIGQRGYYSALLAFQSLLILRPDHPQINYLVGYCYERLRNDVKAKEYFTYENEKNPADQMAINGLWRIRQRENGRLFPEYYSDEGIDQDYKTLDSSRVKIDLIKPRGTINMRIDSSRNAKIQ</sequence>
<dbReference type="Gene3D" id="1.25.40.10">
    <property type="entry name" value="Tetratricopeptide repeat domain"/>
    <property type="match status" value="2"/>
</dbReference>
<evidence type="ECO:0000313" key="7">
    <source>
        <dbReference type="Proteomes" id="UP000634134"/>
    </source>
</evidence>
<feature type="repeat" description="TPR" evidence="3">
    <location>
        <begin position="235"/>
        <end position="268"/>
    </location>
</feature>
<dbReference type="PANTHER" id="PTHR44858:SF1">
    <property type="entry name" value="UDP-N-ACETYLGLUCOSAMINE--PEPTIDE N-ACETYLGLUCOSAMINYLTRANSFERASE SPINDLY-RELATED"/>
    <property type="match status" value="1"/>
</dbReference>
<dbReference type="InterPro" id="IPR001875">
    <property type="entry name" value="DED_dom"/>
</dbReference>
<feature type="domain" description="DED" evidence="5">
    <location>
        <begin position="80"/>
        <end position="158"/>
    </location>
</feature>
<dbReference type="SUPFAM" id="SSF48452">
    <property type="entry name" value="TPR-like"/>
    <property type="match status" value="2"/>
</dbReference>
<protein>
    <submittedName>
        <fullName evidence="6">Tetratricopeptide repeat protein</fullName>
    </submittedName>
</protein>
<dbReference type="InterPro" id="IPR019734">
    <property type="entry name" value="TPR_rpt"/>
</dbReference>
<evidence type="ECO:0000256" key="3">
    <source>
        <dbReference type="PROSITE-ProRule" id="PRU00339"/>
    </source>
</evidence>
<dbReference type="RefSeq" id="WP_194120630.1">
    <property type="nucleotide sequence ID" value="NZ_JACYGY010000001.1"/>
</dbReference>
<gene>
    <name evidence="6" type="ORF">IEE83_11065</name>
</gene>
<keyword evidence="7" id="KW-1185">Reference proteome</keyword>
<feature type="signal peptide" evidence="4">
    <location>
        <begin position="1"/>
        <end position="29"/>
    </location>
</feature>
<dbReference type="Pfam" id="PF13432">
    <property type="entry name" value="TPR_16"/>
    <property type="match status" value="2"/>
</dbReference>
<organism evidence="6 7">
    <name type="scientific">Dyadobacter subterraneus</name>
    <dbReference type="NCBI Taxonomy" id="2773304"/>
    <lineage>
        <taxon>Bacteria</taxon>
        <taxon>Pseudomonadati</taxon>
        <taxon>Bacteroidota</taxon>
        <taxon>Cytophagia</taxon>
        <taxon>Cytophagales</taxon>
        <taxon>Spirosomataceae</taxon>
        <taxon>Dyadobacter</taxon>
    </lineage>
</organism>
<feature type="repeat" description="TPR" evidence="3">
    <location>
        <begin position="269"/>
        <end position="302"/>
    </location>
</feature>
<comment type="caution">
    <text evidence="6">The sequence shown here is derived from an EMBL/GenBank/DDBJ whole genome shotgun (WGS) entry which is preliminary data.</text>
</comment>
<keyword evidence="2 3" id="KW-0802">TPR repeat</keyword>
<reference evidence="7" key="1">
    <citation type="submission" date="2023-07" db="EMBL/GenBank/DDBJ databases">
        <title>Dyadobacter sp. nov 'subterranea' isolated from contaminted grondwater.</title>
        <authorList>
            <person name="Szabo I."/>
            <person name="Al-Omari J."/>
            <person name="Szerdahelyi S.G."/>
            <person name="Rado J."/>
        </authorList>
    </citation>
    <scope>NUCLEOTIDE SEQUENCE [LARGE SCALE GENOMIC DNA]</scope>
    <source>
        <strain evidence="7">UP-52</strain>
    </source>
</reference>
<dbReference type="InterPro" id="IPR050498">
    <property type="entry name" value="Ycf3"/>
</dbReference>
<dbReference type="SMART" id="SM00028">
    <property type="entry name" value="TPR"/>
    <property type="match status" value="7"/>
</dbReference>
<proteinExistence type="predicted"/>
<dbReference type="PROSITE" id="PS51257">
    <property type="entry name" value="PROKAR_LIPOPROTEIN"/>
    <property type="match status" value="1"/>
</dbReference>
<evidence type="ECO:0000256" key="4">
    <source>
        <dbReference type="SAM" id="SignalP"/>
    </source>
</evidence>
<dbReference type="Pfam" id="PF13181">
    <property type="entry name" value="TPR_8"/>
    <property type="match status" value="1"/>
</dbReference>
<dbReference type="PROSITE" id="PS50168">
    <property type="entry name" value="DED"/>
    <property type="match status" value="1"/>
</dbReference>
<dbReference type="PANTHER" id="PTHR44858">
    <property type="entry name" value="TETRATRICOPEPTIDE REPEAT PROTEIN 6"/>
    <property type="match status" value="1"/>
</dbReference>
<evidence type="ECO:0000256" key="2">
    <source>
        <dbReference type="ARBA" id="ARBA00022803"/>
    </source>
</evidence>
<dbReference type="Proteomes" id="UP000634134">
    <property type="component" value="Unassembled WGS sequence"/>
</dbReference>
<name>A0ABR9WBR3_9BACT</name>
<evidence type="ECO:0000256" key="1">
    <source>
        <dbReference type="ARBA" id="ARBA00022737"/>
    </source>
</evidence>
<dbReference type="InterPro" id="IPR011990">
    <property type="entry name" value="TPR-like_helical_dom_sf"/>
</dbReference>
<keyword evidence="1" id="KW-0677">Repeat</keyword>
<evidence type="ECO:0000259" key="5">
    <source>
        <dbReference type="PROSITE" id="PS50168"/>
    </source>
</evidence>
<dbReference type="PROSITE" id="PS50005">
    <property type="entry name" value="TPR"/>
    <property type="match status" value="2"/>
</dbReference>
<dbReference type="EMBL" id="JACYGY010000001">
    <property type="protein sequence ID" value="MBE9462421.1"/>
    <property type="molecule type" value="Genomic_DNA"/>
</dbReference>
<feature type="chain" id="PRO_5045401088" evidence="4">
    <location>
        <begin position="30"/>
        <end position="400"/>
    </location>
</feature>
<evidence type="ECO:0000313" key="6">
    <source>
        <dbReference type="EMBL" id="MBE9462421.1"/>
    </source>
</evidence>
<keyword evidence="4" id="KW-0732">Signal</keyword>